<evidence type="ECO:0000256" key="2">
    <source>
        <dbReference type="ARBA" id="ARBA00005579"/>
    </source>
</evidence>
<accession>A0A162QGF6</accession>
<name>A0A162QGF6_9CRUS</name>
<dbReference type="SUPFAM" id="SSF49447">
    <property type="entry name" value="Second domain of Mu2 adaptin subunit (ap50) of ap2 adaptor"/>
    <property type="match status" value="1"/>
</dbReference>
<dbReference type="Proteomes" id="UP000076858">
    <property type="component" value="Unassembled WGS sequence"/>
</dbReference>
<keyword evidence="5" id="KW-0677">Repeat</keyword>
<dbReference type="STRING" id="35525.A0A162QGF6"/>
<feature type="compositionally biased region" description="Acidic residues" evidence="6">
    <location>
        <begin position="427"/>
        <end position="437"/>
    </location>
</feature>
<dbReference type="FunFam" id="2.60.40.1170:FF:000022">
    <property type="entry name" value="AP-1 complex subunit mu"/>
    <property type="match status" value="1"/>
</dbReference>
<feature type="region of interest" description="Disordered" evidence="6">
    <location>
        <begin position="380"/>
        <end position="399"/>
    </location>
</feature>
<feature type="compositionally biased region" description="Pro residues" evidence="6">
    <location>
        <begin position="901"/>
        <end position="912"/>
    </location>
</feature>
<dbReference type="PANTHER" id="PTHR10529">
    <property type="entry name" value="AP COMPLEX SUBUNIT MU"/>
    <property type="match status" value="1"/>
</dbReference>
<evidence type="ECO:0000256" key="3">
    <source>
        <dbReference type="ARBA" id="ARBA00022490"/>
    </source>
</evidence>
<dbReference type="FunFam" id="2.60.40.1170:FF:000018">
    <property type="entry name" value="stonin-2 isoform X2"/>
    <property type="match status" value="1"/>
</dbReference>
<dbReference type="OrthoDB" id="10063141at2759"/>
<keyword evidence="4" id="KW-0254">Endocytosis</keyword>
<feature type="compositionally biased region" description="Low complexity" evidence="6">
    <location>
        <begin position="884"/>
        <end position="900"/>
    </location>
</feature>
<feature type="compositionally biased region" description="Polar residues" evidence="6">
    <location>
        <begin position="138"/>
        <end position="157"/>
    </location>
</feature>
<organism evidence="9 10">
    <name type="scientific">Daphnia magna</name>
    <dbReference type="NCBI Taxonomy" id="35525"/>
    <lineage>
        <taxon>Eukaryota</taxon>
        <taxon>Metazoa</taxon>
        <taxon>Ecdysozoa</taxon>
        <taxon>Arthropoda</taxon>
        <taxon>Crustacea</taxon>
        <taxon>Branchiopoda</taxon>
        <taxon>Diplostraca</taxon>
        <taxon>Cladocera</taxon>
        <taxon>Anomopoda</taxon>
        <taxon>Daphniidae</taxon>
        <taxon>Daphnia</taxon>
    </lineage>
</organism>
<evidence type="ECO:0000256" key="4">
    <source>
        <dbReference type="ARBA" id="ARBA00022583"/>
    </source>
</evidence>
<feature type="domain" description="MHD" evidence="8">
    <location>
        <begin position="1484"/>
        <end position="1802"/>
    </location>
</feature>
<evidence type="ECO:0000256" key="6">
    <source>
        <dbReference type="SAM" id="MobiDB-lite"/>
    </source>
</evidence>
<dbReference type="GO" id="GO:0006897">
    <property type="term" value="P:endocytosis"/>
    <property type="evidence" value="ECO:0007669"/>
    <property type="project" value="UniProtKB-KW"/>
</dbReference>
<feature type="compositionally biased region" description="Basic and acidic residues" evidence="6">
    <location>
        <begin position="78"/>
        <end position="91"/>
    </location>
</feature>
<evidence type="ECO:0000313" key="10">
    <source>
        <dbReference type="Proteomes" id="UP000076858"/>
    </source>
</evidence>
<feature type="domain" description="SHD" evidence="7">
    <location>
        <begin position="1303"/>
        <end position="1479"/>
    </location>
</feature>
<dbReference type="Gene3D" id="2.60.40.1170">
    <property type="entry name" value="Mu homology domain, subdomain B"/>
    <property type="match status" value="3"/>
</dbReference>
<feature type="compositionally biased region" description="Polar residues" evidence="6">
    <location>
        <begin position="180"/>
        <end position="190"/>
    </location>
</feature>
<feature type="region of interest" description="Disordered" evidence="6">
    <location>
        <begin position="1"/>
        <end position="27"/>
    </location>
</feature>
<gene>
    <name evidence="9" type="ORF">APZ42_013830</name>
</gene>
<evidence type="ECO:0000259" key="7">
    <source>
        <dbReference type="PROSITE" id="PS51070"/>
    </source>
</evidence>
<feature type="compositionally biased region" description="Basic residues" evidence="6">
    <location>
        <begin position="1"/>
        <end position="17"/>
    </location>
</feature>
<dbReference type="PROSITE" id="PS51072">
    <property type="entry name" value="MHD"/>
    <property type="match status" value="1"/>
</dbReference>
<comment type="subcellular location">
    <subcellularLocation>
        <location evidence="1">Cytoplasm</location>
    </subcellularLocation>
</comment>
<feature type="region of interest" description="Disordered" evidence="6">
    <location>
        <begin position="420"/>
        <end position="512"/>
    </location>
</feature>
<dbReference type="GO" id="GO:0005737">
    <property type="term" value="C:cytoplasm"/>
    <property type="evidence" value="ECO:0007669"/>
    <property type="project" value="UniProtKB-SubCell"/>
</dbReference>
<comment type="similarity">
    <text evidence="2">Belongs to the Stoned B family.</text>
</comment>
<feature type="compositionally biased region" description="Polar residues" evidence="6">
    <location>
        <begin position="339"/>
        <end position="354"/>
    </location>
</feature>
<feature type="compositionally biased region" description="Polar residues" evidence="6">
    <location>
        <begin position="1817"/>
        <end position="1826"/>
    </location>
</feature>
<feature type="region of interest" description="Disordered" evidence="6">
    <location>
        <begin position="1816"/>
        <end position="1840"/>
    </location>
</feature>
<evidence type="ECO:0000256" key="5">
    <source>
        <dbReference type="ARBA" id="ARBA00022737"/>
    </source>
</evidence>
<feature type="compositionally biased region" description="Polar residues" evidence="6">
    <location>
        <begin position="61"/>
        <end position="75"/>
    </location>
</feature>
<keyword evidence="10" id="KW-1185">Reference proteome</keyword>
<feature type="region of interest" description="Disordered" evidence="6">
    <location>
        <begin position="1225"/>
        <end position="1283"/>
    </location>
</feature>
<dbReference type="InterPro" id="IPR028565">
    <property type="entry name" value="MHD"/>
</dbReference>
<feature type="region of interest" description="Disordered" evidence="6">
    <location>
        <begin position="43"/>
        <end position="192"/>
    </location>
</feature>
<feature type="compositionally biased region" description="Pro residues" evidence="6">
    <location>
        <begin position="458"/>
        <end position="475"/>
    </location>
</feature>
<feature type="compositionally biased region" description="Pro residues" evidence="6">
    <location>
        <begin position="787"/>
        <end position="801"/>
    </location>
</feature>
<comment type="caution">
    <text evidence="9">The sequence shown here is derived from an EMBL/GenBank/DDBJ whole genome shotgun (WGS) entry which is preliminary data.</text>
</comment>
<proteinExistence type="inferred from homology"/>
<feature type="region of interest" description="Disordered" evidence="6">
    <location>
        <begin position="1164"/>
        <end position="1194"/>
    </location>
</feature>
<dbReference type="InterPro" id="IPR012320">
    <property type="entry name" value="SHD_dom"/>
</dbReference>
<feature type="region of interest" description="Disordered" evidence="6">
    <location>
        <begin position="767"/>
        <end position="805"/>
    </location>
</feature>
<feature type="compositionally biased region" description="Low complexity" evidence="6">
    <location>
        <begin position="476"/>
        <end position="486"/>
    </location>
</feature>
<feature type="region of interest" description="Disordered" evidence="6">
    <location>
        <begin position="339"/>
        <end position="361"/>
    </location>
</feature>
<dbReference type="InterPro" id="IPR036168">
    <property type="entry name" value="AP2_Mu_C_sf"/>
</dbReference>
<sequence>MHKLGKGLKKKIKGKKGKEKEDDLFDPAILEQYRRDKAAAAAAAAAKAAASGEDFDPSAEENGSPTAANGATSSAEPGADKKDSEEWEKFKLLTSGVDTILQKTQEDLGRIKKTSYYQRNKKPETPTPGEEAKPIVATLSSPGKSSGANNSEPTGSKTKWIGFEEGNKFKDLNEEEADQSRSATATQQSAVAKEVADCQLEELGQDFEEQNEEEDDEDIFNTEYVDVATSGELKLAYVPDSPTLEAPGDDPFDTSDVEKLVGPLPVIKKKKALVSIGAAVEILTAANAADQQQKQHHQLSTANRQRIAQPPTEIQLLCCFDDNEFDQNQTGNSAAVTPLANHTESSSSAQQTPHRQVPPARGEAGLKDILAEFDVIPDSAEPIDDDFVKPPKTSPVVKPKKPELLDEEDFEFEALAYESLAKQPLPQEEEEEEDDPFDTSSVEKVLNKDPVVIGTPSRKPPPSRPAAPPTRPPPSVAAIAAIAAAIDRSSSAPTRPPVPSNPTVPSLQARDSFDALFLDESPTEKEKLTVPKLDSPLQVSAGDPFDTSAVDSFDTSTIDPFDTSAIDPFDTSAVGSFDISAPGSLSHPSLLPAETHLQVTSFVVVEDSPLFKSLPKSSKMAANPFMMDDINPAPQLGSGYINPFATSTATPASSAVSNPFFDMAPANAIAVSNPFLMDDIPQQPSTGTVYNPFASSITESDTAVSEHVDSLAWLSSGGAMQTHGNMASPYDLPDTSSMSHHSPLMDDLLEADVPLPDELATDILEVATPSPGASPIPESLSSAKPARPAPPPRPPSRPSPPHQTQQLILSVTGAMQATSEHLLDRLRATAPSPVPGYNPNMMHSHSPSPSPSPCPSPTQNAEVDLLHYDHLGDPPAGPPPRPTSRPSSPAVPQRPQQLPTRPAPPGPPPRPVAPTTASTAQPPPSADKGFASIFGEPSPTTELEALAFSPTPASSQVTAEAVPAEEIDLLGLPKPRTRTNNDILKLFEKKVDQEKDLLAGDVFESTFLVDLDQQAPPCPIAPESPFVMAPATSQPSFFQEELVNEANEAVQIADEESLSTRYHQQQETPSLVYPDIKSPVQSEPITIPIRGECVEQPEEFDAFSSRFESVGREDMLMVESDPFDPFSAGGSAKGSSVWGTATGTPESGSLLGFGASEGFDPFLALTEPPPAPHGSPRFPSSHRELSHDSDEEQPEFALSIKPRSEGFMDGKIGLALAPALAPPPRIPIQTASSDDYSPPKSLNPFLIPEQVPVPTSYEPYLPPERKSTTPRRDSEDSPLTPLFDEDQSVPLEVFPRVEYNGQVWEMQLRQPNKKKITSQRFWKKVFVKLGVHNDLPVIQLYSNKDDKEPFQELQLQPCYSVSDISNCAQQFDHYGKIFTVKVQYVFYKERPGIRPGQVTKAERLTSRLQQFAAYAIQGDYNGVKEFGSDLRKLGIPVEHAPHISELLKLGTTNYEELKEFSSAIEEALFKLTVPREKSQVGYKTDEVQMTAVDEFYVEQDKMGRVLRQIARVRVFVLSFLSGLPDVELGVNDLPRQGKEVVGRHDIIPVITEEWIRLEDVEFHSCVDQAEFENTRTVKLKWYPFIRFRPPDACYIELLRFRVRPPKNRELPLQVRTTLSVSGNKVELRSDVLVPGYISRKYGQIPCEDVAIRFPLPEAWIYMFRVEKHFRYGSVKSSHRRMGKIKGIERFLGAVDTLEATLIEVSSGSAKYEHHHRAIVWRMPRLPKEGQGSYTTHSFVCRLNLTSYDQMPETLARHCFVEFTMPATNVSHTTLRSLAVSTGDPPEKYVRYLARHEYVVEIDHTSGPGPAAYVAATATESISQQLPSAAEQPEDSDSDSD</sequence>
<feature type="region of interest" description="Disordered" evidence="6">
    <location>
        <begin position="829"/>
        <end position="960"/>
    </location>
</feature>
<evidence type="ECO:0000259" key="8">
    <source>
        <dbReference type="PROSITE" id="PS51072"/>
    </source>
</evidence>
<dbReference type="EMBL" id="LRGB01000337">
    <property type="protein sequence ID" value="KZS19671.1"/>
    <property type="molecule type" value="Genomic_DNA"/>
</dbReference>
<feature type="compositionally biased region" description="Acidic residues" evidence="6">
    <location>
        <begin position="1831"/>
        <end position="1840"/>
    </location>
</feature>
<keyword evidence="3" id="KW-0963">Cytoplasm</keyword>
<reference evidence="9 10" key="1">
    <citation type="submission" date="2016-03" db="EMBL/GenBank/DDBJ databases">
        <title>EvidentialGene: Evidence-directed Construction of Genes on Genomes.</title>
        <authorList>
            <person name="Gilbert D.G."/>
            <person name="Choi J.-H."/>
            <person name="Mockaitis K."/>
            <person name="Colbourne J."/>
            <person name="Pfrender M."/>
        </authorList>
    </citation>
    <scope>NUCLEOTIDE SEQUENCE [LARGE SCALE GENOMIC DNA]</scope>
    <source>
        <strain evidence="9 10">Xinb3</strain>
        <tissue evidence="9">Complete organism</tissue>
    </source>
</reference>
<evidence type="ECO:0000313" key="9">
    <source>
        <dbReference type="EMBL" id="KZS19671.1"/>
    </source>
</evidence>
<feature type="compositionally biased region" description="Basic and acidic residues" evidence="6">
    <location>
        <begin position="1263"/>
        <end position="1275"/>
    </location>
</feature>
<dbReference type="InterPro" id="IPR050431">
    <property type="entry name" value="Adaptor_comp_med_subunit"/>
</dbReference>
<dbReference type="Pfam" id="PF00928">
    <property type="entry name" value="Adap_comp_sub"/>
    <property type="match status" value="1"/>
</dbReference>
<evidence type="ECO:0000256" key="1">
    <source>
        <dbReference type="ARBA" id="ARBA00004496"/>
    </source>
</evidence>
<protein>
    <submittedName>
        <fullName evidence="9">Putative Stonin-1</fullName>
    </submittedName>
</protein>
<dbReference type="PROSITE" id="PS51070">
    <property type="entry name" value="SHD"/>
    <property type="match status" value="1"/>
</dbReference>